<sequence>MFKKTSSGIIAALITGLMIMPASVTAHKKEKSYVLTGNCAQLPAGRTTEFHGNPQTSNLNLAMAGNQWVVFDHFMQAFNEYRDASGEEHVDLTAIGNQPRTLEGLQQHGADYFIELIPPGQERNQIKSGCMLLGNEDDRNFLPTSIQVDFDVFTSTNFNLMRNLAASGFVSEAIPYIRNQLTLMTDSANSSGIGTGADPTIDATLDLLDPSVRVSEVDHINEGVHRGINAMYQRMDEYTRLNGSAADVAALDMLLVAVAAPQPGSPAATRTGISTNFDLATNPACNYSGHASIADGTLRMCEFAVLNKANTHETRVHHVETPERILAGESDVGPVWVSELQLAVNNGDAVSGYQPIDSVNRPVVYSVAFLATMSKKHRRLAKKWVNFLRSPEGVQIYVDGGFSALTGTEQGERYSLDGDGNLVTEQFTP</sequence>
<proteinExistence type="predicted"/>
<dbReference type="AlphaFoldDB" id="A0A3B0YTI0"/>
<gene>
    <name evidence="1" type="ORF">MNBD_GAMMA15-1509</name>
</gene>
<dbReference type="Pfam" id="PF13531">
    <property type="entry name" value="SBP_bac_11"/>
    <property type="match status" value="1"/>
</dbReference>
<evidence type="ECO:0000313" key="1">
    <source>
        <dbReference type="EMBL" id="VAW79940.1"/>
    </source>
</evidence>
<dbReference type="Gene3D" id="3.40.190.10">
    <property type="entry name" value="Periplasmic binding protein-like II"/>
    <property type="match status" value="2"/>
</dbReference>
<name>A0A3B0YTI0_9ZZZZ</name>
<dbReference type="EMBL" id="UOFN01000121">
    <property type="protein sequence ID" value="VAW79940.1"/>
    <property type="molecule type" value="Genomic_DNA"/>
</dbReference>
<protein>
    <submittedName>
        <fullName evidence="1">Uncharacterized protein</fullName>
    </submittedName>
</protein>
<accession>A0A3B0YTI0</accession>
<dbReference type="SUPFAM" id="SSF53850">
    <property type="entry name" value="Periplasmic binding protein-like II"/>
    <property type="match status" value="1"/>
</dbReference>
<organism evidence="1">
    <name type="scientific">hydrothermal vent metagenome</name>
    <dbReference type="NCBI Taxonomy" id="652676"/>
    <lineage>
        <taxon>unclassified sequences</taxon>
        <taxon>metagenomes</taxon>
        <taxon>ecological metagenomes</taxon>
    </lineage>
</organism>
<reference evidence="1" key="1">
    <citation type="submission" date="2018-06" db="EMBL/GenBank/DDBJ databases">
        <authorList>
            <person name="Zhirakovskaya E."/>
        </authorList>
    </citation>
    <scope>NUCLEOTIDE SEQUENCE</scope>
</reference>